<keyword evidence="7 8" id="KW-0472">Membrane</keyword>
<evidence type="ECO:0000256" key="2">
    <source>
        <dbReference type="ARBA" id="ARBA00007776"/>
    </source>
</evidence>
<gene>
    <name evidence="10" type="ORF">BDK63_000814</name>
</gene>
<dbReference type="GO" id="GO:0005886">
    <property type="term" value="C:plasma membrane"/>
    <property type="evidence" value="ECO:0007669"/>
    <property type="project" value="UniProtKB-SubCell"/>
</dbReference>
<feature type="transmembrane region" description="Helical" evidence="9">
    <location>
        <begin position="42"/>
        <end position="68"/>
    </location>
</feature>
<dbReference type="AlphaFoldDB" id="A0A7W5K272"/>
<dbReference type="PANTHER" id="PTHR37484">
    <property type="entry name" value="ROD SHAPE-DETERMINING PROTEIN MRED"/>
    <property type="match status" value="1"/>
</dbReference>
<keyword evidence="5 8" id="KW-0133">Cell shape</keyword>
<dbReference type="Proteomes" id="UP000553442">
    <property type="component" value="Unassembled WGS sequence"/>
</dbReference>
<reference evidence="10 11" key="1">
    <citation type="submission" date="2020-08" db="EMBL/GenBank/DDBJ databases">
        <title>Genomic Encyclopedia of Archaeal and Bacterial Type Strains, Phase II (KMG-II): from individual species to whole genera.</title>
        <authorList>
            <person name="Goeker M."/>
        </authorList>
    </citation>
    <scope>NUCLEOTIDE SEQUENCE [LARGE SCALE GENOMIC DNA]</scope>
    <source>
        <strain evidence="10 11">5AG</strain>
    </source>
</reference>
<keyword evidence="3 8" id="KW-1003">Cell membrane</keyword>
<dbReference type="GO" id="GO:0008360">
    <property type="term" value="P:regulation of cell shape"/>
    <property type="evidence" value="ECO:0007669"/>
    <property type="project" value="UniProtKB-UniRule"/>
</dbReference>
<evidence type="ECO:0000256" key="4">
    <source>
        <dbReference type="ARBA" id="ARBA00022692"/>
    </source>
</evidence>
<evidence type="ECO:0000256" key="6">
    <source>
        <dbReference type="ARBA" id="ARBA00022989"/>
    </source>
</evidence>
<keyword evidence="4 9" id="KW-0812">Transmembrane</keyword>
<dbReference type="EMBL" id="JACHZF010000005">
    <property type="protein sequence ID" value="MBB3329972.1"/>
    <property type="molecule type" value="Genomic_DNA"/>
</dbReference>
<sequence length="164" mass="18343">MAPPSAANLALPWIWLSLLLALCLQVMPLADGWQIWRPDWLGLMLIYWCMKAPLRVGVFHGFVLGILLDLIEGATLGQNALTLSLLAFLCALVYPRFRAYSLVQQAVLILVLLGTVQLAEQWLRTLLGPFSIHLSFLLPSLIGALLWPWLATLFEALGRRLARE</sequence>
<proteinExistence type="inferred from homology"/>
<name>A0A7W5K272_9GAMM</name>
<evidence type="ECO:0000313" key="11">
    <source>
        <dbReference type="Proteomes" id="UP000553442"/>
    </source>
</evidence>
<protein>
    <recommendedName>
        <fullName evidence="8">Rod shape-determining protein MreD</fullName>
    </recommendedName>
</protein>
<dbReference type="PIRSF" id="PIRSF018472">
    <property type="entry name" value="MreD_proteobac"/>
    <property type="match status" value="1"/>
</dbReference>
<dbReference type="NCBIfam" id="TIGR03426">
    <property type="entry name" value="shape_MreD"/>
    <property type="match status" value="1"/>
</dbReference>
<organism evidence="10 11">
    <name type="scientific">Halomonas campaniensis</name>
    <dbReference type="NCBI Taxonomy" id="213554"/>
    <lineage>
        <taxon>Bacteria</taxon>
        <taxon>Pseudomonadati</taxon>
        <taxon>Pseudomonadota</taxon>
        <taxon>Gammaproteobacteria</taxon>
        <taxon>Oceanospirillales</taxon>
        <taxon>Halomonadaceae</taxon>
        <taxon>Halomonas</taxon>
    </lineage>
</organism>
<evidence type="ECO:0000256" key="8">
    <source>
        <dbReference type="PIRNR" id="PIRNR018472"/>
    </source>
</evidence>
<dbReference type="InterPro" id="IPR007227">
    <property type="entry name" value="Cell_shape_determining_MreD"/>
</dbReference>
<dbReference type="InterPro" id="IPR026034">
    <property type="entry name" value="MreD_proteobac"/>
</dbReference>
<keyword evidence="6 9" id="KW-1133">Transmembrane helix</keyword>
<evidence type="ECO:0000256" key="7">
    <source>
        <dbReference type="ARBA" id="ARBA00023136"/>
    </source>
</evidence>
<accession>A0A7W5K272</accession>
<dbReference type="Pfam" id="PF04093">
    <property type="entry name" value="MreD"/>
    <property type="match status" value="1"/>
</dbReference>
<keyword evidence="8" id="KW-0997">Cell inner membrane</keyword>
<comment type="subcellular location">
    <subcellularLocation>
        <location evidence="8">Cell inner membrane</location>
    </subcellularLocation>
    <subcellularLocation>
        <location evidence="1">Cell membrane</location>
        <topology evidence="1">Multi-pass membrane protein</topology>
    </subcellularLocation>
</comment>
<evidence type="ECO:0000256" key="1">
    <source>
        <dbReference type="ARBA" id="ARBA00004651"/>
    </source>
</evidence>
<evidence type="ECO:0000256" key="9">
    <source>
        <dbReference type="SAM" id="Phobius"/>
    </source>
</evidence>
<dbReference type="RefSeq" id="WP_183330056.1">
    <property type="nucleotide sequence ID" value="NZ_JACHZF010000005.1"/>
</dbReference>
<comment type="similarity">
    <text evidence="2 8">Belongs to the MreD family.</text>
</comment>
<dbReference type="PANTHER" id="PTHR37484:SF1">
    <property type="entry name" value="ROD SHAPE-DETERMINING PROTEIN MRED"/>
    <property type="match status" value="1"/>
</dbReference>
<evidence type="ECO:0000256" key="5">
    <source>
        <dbReference type="ARBA" id="ARBA00022960"/>
    </source>
</evidence>
<evidence type="ECO:0000313" key="10">
    <source>
        <dbReference type="EMBL" id="MBB3329972.1"/>
    </source>
</evidence>
<keyword evidence="11" id="KW-1185">Reference proteome</keyword>
<evidence type="ECO:0000256" key="3">
    <source>
        <dbReference type="ARBA" id="ARBA00022475"/>
    </source>
</evidence>
<feature type="transmembrane region" description="Helical" evidence="9">
    <location>
        <begin position="130"/>
        <end position="150"/>
    </location>
</feature>
<comment type="caution">
    <text evidence="10">The sequence shown here is derived from an EMBL/GenBank/DDBJ whole genome shotgun (WGS) entry which is preliminary data.</text>
</comment>
<comment type="function">
    <text evidence="8">Involved in formation of the rod shape of the cell. May also contribute to regulation of formation of penicillin-binding proteins.</text>
</comment>
<feature type="transmembrane region" description="Helical" evidence="9">
    <location>
        <begin position="80"/>
        <end position="97"/>
    </location>
</feature>